<evidence type="ECO:0000313" key="2">
    <source>
        <dbReference type="Proteomes" id="UP001500469"/>
    </source>
</evidence>
<accession>A0ABP3YJI9</accession>
<proteinExistence type="predicted"/>
<evidence type="ECO:0008006" key="3">
    <source>
        <dbReference type="Google" id="ProtNLM"/>
    </source>
</evidence>
<dbReference type="SUPFAM" id="SSF141571">
    <property type="entry name" value="Pentapeptide repeat-like"/>
    <property type="match status" value="1"/>
</dbReference>
<name>A0ABP3YJI9_9BACT</name>
<dbReference type="Proteomes" id="UP001500469">
    <property type="component" value="Unassembled WGS sequence"/>
</dbReference>
<dbReference type="EMBL" id="BAAAFI010000047">
    <property type="protein sequence ID" value="GAA0880852.1"/>
    <property type="molecule type" value="Genomic_DNA"/>
</dbReference>
<dbReference type="RefSeq" id="WP_343854419.1">
    <property type="nucleotide sequence ID" value="NZ_BAAAFI010000047.1"/>
</dbReference>
<comment type="caution">
    <text evidence="1">The sequence shown here is derived from an EMBL/GenBank/DDBJ whole genome shotgun (WGS) entry which is preliminary data.</text>
</comment>
<evidence type="ECO:0000313" key="1">
    <source>
        <dbReference type="EMBL" id="GAA0880852.1"/>
    </source>
</evidence>
<gene>
    <name evidence="1" type="ORF">GCM10009119_38220</name>
</gene>
<dbReference type="Gene3D" id="2.160.20.80">
    <property type="entry name" value="E3 ubiquitin-protein ligase SopA"/>
    <property type="match status" value="1"/>
</dbReference>
<reference evidence="2" key="1">
    <citation type="journal article" date="2019" name="Int. J. Syst. Evol. Microbiol.">
        <title>The Global Catalogue of Microorganisms (GCM) 10K type strain sequencing project: providing services to taxonomists for standard genome sequencing and annotation.</title>
        <authorList>
            <consortium name="The Broad Institute Genomics Platform"/>
            <consortium name="The Broad Institute Genome Sequencing Center for Infectious Disease"/>
            <person name="Wu L."/>
            <person name="Ma J."/>
        </authorList>
    </citation>
    <scope>NUCLEOTIDE SEQUENCE [LARGE SCALE GENOMIC DNA]</scope>
    <source>
        <strain evidence="2">JCM 16112</strain>
    </source>
</reference>
<keyword evidence="2" id="KW-1185">Reference proteome</keyword>
<organism evidence="1 2">
    <name type="scientific">Algoriphagus jejuensis</name>
    <dbReference type="NCBI Taxonomy" id="419934"/>
    <lineage>
        <taxon>Bacteria</taxon>
        <taxon>Pseudomonadati</taxon>
        <taxon>Bacteroidota</taxon>
        <taxon>Cytophagia</taxon>
        <taxon>Cytophagales</taxon>
        <taxon>Cyclobacteriaceae</taxon>
        <taxon>Algoriphagus</taxon>
    </lineage>
</organism>
<dbReference type="Pfam" id="PF00805">
    <property type="entry name" value="Pentapeptide"/>
    <property type="match status" value="1"/>
</dbReference>
<sequence length="125" mass="13749">MKIQKVEIKDDCAEVNAKNAMLDNSSFSNVSMRNVIISDANLSDLKIDGAQIGGALIKNIGMPDGDHPNYDPDLKHRPVRFELCDFKTSLFIECDLSQVRLENCNIAGLTINGIAIDQLLANSKK</sequence>
<protein>
    <recommendedName>
        <fullName evidence="3">Pentapeptide repeat protein</fullName>
    </recommendedName>
</protein>
<dbReference type="InterPro" id="IPR001646">
    <property type="entry name" value="5peptide_repeat"/>
</dbReference>